<dbReference type="Proteomes" id="UP000325081">
    <property type="component" value="Unassembled WGS sequence"/>
</dbReference>
<feature type="compositionally biased region" description="Basic and acidic residues" evidence="1">
    <location>
        <begin position="84"/>
        <end position="98"/>
    </location>
</feature>
<evidence type="ECO:0000313" key="3">
    <source>
        <dbReference type="Proteomes" id="UP000325081"/>
    </source>
</evidence>
<reference evidence="3" key="1">
    <citation type="journal article" date="2019" name="Curr. Biol.">
        <title>Genome Sequence of Striga asiatica Provides Insight into the Evolution of Plant Parasitism.</title>
        <authorList>
            <person name="Yoshida S."/>
            <person name="Kim S."/>
            <person name="Wafula E.K."/>
            <person name="Tanskanen J."/>
            <person name="Kim Y.M."/>
            <person name="Honaas L."/>
            <person name="Yang Z."/>
            <person name="Spallek T."/>
            <person name="Conn C.E."/>
            <person name="Ichihashi Y."/>
            <person name="Cheong K."/>
            <person name="Cui S."/>
            <person name="Der J.P."/>
            <person name="Gundlach H."/>
            <person name="Jiao Y."/>
            <person name="Hori C."/>
            <person name="Ishida J.K."/>
            <person name="Kasahara H."/>
            <person name="Kiba T."/>
            <person name="Kim M.S."/>
            <person name="Koo N."/>
            <person name="Laohavisit A."/>
            <person name="Lee Y.H."/>
            <person name="Lumba S."/>
            <person name="McCourt P."/>
            <person name="Mortimer J.C."/>
            <person name="Mutuku J.M."/>
            <person name="Nomura T."/>
            <person name="Sasaki-Sekimoto Y."/>
            <person name="Seto Y."/>
            <person name="Wang Y."/>
            <person name="Wakatake T."/>
            <person name="Sakakibara H."/>
            <person name="Demura T."/>
            <person name="Yamaguchi S."/>
            <person name="Yoneyama K."/>
            <person name="Manabe R.I."/>
            <person name="Nelson D.C."/>
            <person name="Schulman A.H."/>
            <person name="Timko M.P."/>
            <person name="dePamphilis C.W."/>
            <person name="Choi D."/>
            <person name="Shirasu K."/>
        </authorList>
    </citation>
    <scope>NUCLEOTIDE SEQUENCE [LARGE SCALE GENOMIC DNA]</scope>
    <source>
        <strain evidence="3">cv. UVA1</strain>
    </source>
</reference>
<evidence type="ECO:0000256" key="1">
    <source>
        <dbReference type="SAM" id="MobiDB-lite"/>
    </source>
</evidence>
<protein>
    <submittedName>
        <fullName evidence="2">Uncharacterized protein</fullName>
    </submittedName>
</protein>
<name>A0A5A7QBL8_STRAF</name>
<feature type="region of interest" description="Disordered" evidence="1">
    <location>
        <begin position="26"/>
        <end position="54"/>
    </location>
</feature>
<organism evidence="2 3">
    <name type="scientific">Striga asiatica</name>
    <name type="common">Asiatic witchweed</name>
    <name type="synonym">Buchnera asiatica</name>
    <dbReference type="NCBI Taxonomy" id="4170"/>
    <lineage>
        <taxon>Eukaryota</taxon>
        <taxon>Viridiplantae</taxon>
        <taxon>Streptophyta</taxon>
        <taxon>Embryophyta</taxon>
        <taxon>Tracheophyta</taxon>
        <taxon>Spermatophyta</taxon>
        <taxon>Magnoliopsida</taxon>
        <taxon>eudicotyledons</taxon>
        <taxon>Gunneridae</taxon>
        <taxon>Pentapetalae</taxon>
        <taxon>asterids</taxon>
        <taxon>lamiids</taxon>
        <taxon>Lamiales</taxon>
        <taxon>Orobanchaceae</taxon>
        <taxon>Buchnereae</taxon>
        <taxon>Striga</taxon>
    </lineage>
</organism>
<comment type="caution">
    <text evidence="2">The sequence shown here is derived from an EMBL/GenBank/DDBJ whole genome shotgun (WGS) entry which is preliminary data.</text>
</comment>
<accession>A0A5A7QBL8</accession>
<dbReference type="EMBL" id="BKCP01006339">
    <property type="protein sequence ID" value="GER42444.1"/>
    <property type="molecule type" value="Genomic_DNA"/>
</dbReference>
<evidence type="ECO:0000313" key="2">
    <source>
        <dbReference type="EMBL" id="GER42444.1"/>
    </source>
</evidence>
<gene>
    <name evidence="2" type="ORF">STAS_19239</name>
</gene>
<feature type="compositionally biased region" description="Polar residues" evidence="1">
    <location>
        <begin position="39"/>
        <end position="53"/>
    </location>
</feature>
<sequence length="136" mass="15393">MTDDIRKQEKGEWRANLSSENVVKGMGATSIDTEEGIGVTNQRRLNASSFSTPHDQELGKLRATRPIRAPHIKSNLVRIDVIEKKGSPNENKKNELTKQNRRRCTSVYHGMNTDRGPPSPLRRRDDNCPQKAFLAK</sequence>
<proteinExistence type="predicted"/>
<dbReference type="AlphaFoldDB" id="A0A5A7QBL8"/>
<keyword evidence="3" id="KW-1185">Reference proteome</keyword>
<feature type="region of interest" description="Disordered" evidence="1">
    <location>
        <begin position="84"/>
        <end position="136"/>
    </location>
</feature>